<comment type="similarity">
    <text evidence="2">Belongs to the universal ribosomal protein uS3 family.</text>
</comment>
<dbReference type="GO" id="GO:1990904">
    <property type="term" value="C:ribonucleoprotein complex"/>
    <property type="evidence" value="ECO:0007669"/>
    <property type="project" value="UniProtKB-KW"/>
</dbReference>
<evidence type="ECO:0000256" key="7">
    <source>
        <dbReference type="SAM" id="MobiDB-lite"/>
    </source>
</evidence>
<evidence type="ECO:0000256" key="5">
    <source>
        <dbReference type="ARBA" id="ARBA00023128"/>
    </source>
</evidence>
<gene>
    <name evidence="9" type="ORF">HZH66_007776</name>
</gene>
<keyword evidence="3" id="KW-0809">Transit peptide</keyword>
<dbReference type="Pfam" id="PF14955">
    <property type="entry name" value="MRP-S24"/>
    <property type="match status" value="1"/>
</dbReference>
<dbReference type="PANTHER" id="PTHR21244">
    <property type="entry name" value="MITOCHONDRIAL 28S RIBOSOMAL PROTEIN S24"/>
    <property type="match status" value="1"/>
</dbReference>
<dbReference type="GO" id="GO:0006412">
    <property type="term" value="P:translation"/>
    <property type="evidence" value="ECO:0007669"/>
    <property type="project" value="TreeGrafter"/>
</dbReference>
<organism evidence="9 10">
    <name type="scientific">Vespula vulgaris</name>
    <name type="common">Yellow jacket</name>
    <name type="synonym">Wasp</name>
    <dbReference type="NCBI Taxonomy" id="7454"/>
    <lineage>
        <taxon>Eukaryota</taxon>
        <taxon>Metazoa</taxon>
        <taxon>Ecdysozoa</taxon>
        <taxon>Arthropoda</taxon>
        <taxon>Hexapoda</taxon>
        <taxon>Insecta</taxon>
        <taxon>Pterygota</taxon>
        <taxon>Neoptera</taxon>
        <taxon>Endopterygota</taxon>
        <taxon>Hymenoptera</taxon>
        <taxon>Apocrita</taxon>
        <taxon>Aculeata</taxon>
        <taxon>Vespoidea</taxon>
        <taxon>Vespidae</taxon>
        <taxon>Vespinae</taxon>
        <taxon>Vespula</taxon>
    </lineage>
</organism>
<proteinExistence type="inferred from homology"/>
<feature type="region of interest" description="Disordered" evidence="7">
    <location>
        <begin position="32"/>
        <end position="73"/>
    </location>
</feature>
<evidence type="ECO:0000256" key="4">
    <source>
        <dbReference type="ARBA" id="ARBA00022980"/>
    </source>
</evidence>
<evidence type="ECO:0000313" key="10">
    <source>
        <dbReference type="Proteomes" id="UP000614350"/>
    </source>
</evidence>
<keyword evidence="8" id="KW-0812">Transmembrane</keyword>
<dbReference type="Proteomes" id="UP000614350">
    <property type="component" value="Unassembled WGS sequence"/>
</dbReference>
<keyword evidence="6" id="KW-0687">Ribonucleoprotein</keyword>
<keyword evidence="5" id="KW-0496">Mitochondrion</keyword>
<dbReference type="PANTHER" id="PTHR21244:SF1">
    <property type="entry name" value="SMALL RIBOSOMAL SUBUNIT PROTEIN US3M"/>
    <property type="match status" value="1"/>
</dbReference>
<evidence type="ECO:0000313" key="9">
    <source>
        <dbReference type="EMBL" id="KAF7394602.1"/>
    </source>
</evidence>
<comment type="caution">
    <text evidence="9">The sequence shown here is derived from an EMBL/GenBank/DDBJ whole genome shotgun (WGS) entry which is preliminary data.</text>
</comment>
<keyword evidence="8" id="KW-0472">Membrane</keyword>
<comment type="subcellular location">
    <subcellularLocation>
        <location evidence="1">Mitochondrion</location>
    </subcellularLocation>
</comment>
<evidence type="ECO:0000256" key="6">
    <source>
        <dbReference type="ARBA" id="ARBA00023274"/>
    </source>
</evidence>
<dbReference type="GO" id="GO:0005739">
    <property type="term" value="C:mitochondrion"/>
    <property type="evidence" value="ECO:0007669"/>
    <property type="project" value="UniProtKB-SubCell"/>
</dbReference>
<dbReference type="InterPro" id="IPR026146">
    <property type="entry name" value="Ribosomal_uS3m"/>
</dbReference>
<feature type="transmembrane region" description="Helical" evidence="8">
    <location>
        <begin position="76"/>
        <end position="94"/>
    </location>
</feature>
<protein>
    <submittedName>
        <fullName evidence="9">Uncharacterized protein</fullName>
    </submittedName>
</protein>
<accession>A0A834JVU3</accession>
<evidence type="ECO:0000256" key="8">
    <source>
        <dbReference type="SAM" id="Phobius"/>
    </source>
</evidence>
<dbReference type="GO" id="GO:0005840">
    <property type="term" value="C:ribosome"/>
    <property type="evidence" value="ECO:0007669"/>
    <property type="project" value="UniProtKB-KW"/>
</dbReference>
<feature type="compositionally biased region" description="Polar residues" evidence="7">
    <location>
        <begin position="32"/>
        <end position="43"/>
    </location>
</feature>
<dbReference type="AlphaFoldDB" id="A0A834JVU3"/>
<evidence type="ECO:0000256" key="3">
    <source>
        <dbReference type="ARBA" id="ARBA00022946"/>
    </source>
</evidence>
<dbReference type="EMBL" id="JACSEA010000008">
    <property type="protein sequence ID" value="KAF7394602.1"/>
    <property type="molecule type" value="Genomic_DNA"/>
</dbReference>
<reference evidence="9" key="1">
    <citation type="journal article" date="2020" name="G3 (Bethesda)">
        <title>High-Quality Assemblies for Three Invasive Social Wasps from the &lt;i&gt;Vespula&lt;/i&gt; Genus.</title>
        <authorList>
            <person name="Harrop T.W.R."/>
            <person name="Guhlin J."/>
            <person name="McLaughlin G.M."/>
            <person name="Permina E."/>
            <person name="Stockwell P."/>
            <person name="Gilligan J."/>
            <person name="Le Lec M.F."/>
            <person name="Gruber M.A.M."/>
            <person name="Quinn O."/>
            <person name="Lovegrove M."/>
            <person name="Duncan E.J."/>
            <person name="Remnant E.J."/>
            <person name="Van Eeckhoven J."/>
            <person name="Graham B."/>
            <person name="Knapp R.A."/>
            <person name="Langford K.W."/>
            <person name="Kronenberg Z."/>
            <person name="Press M.O."/>
            <person name="Eacker S.M."/>
            <person name="Wilson-Rankin E.E."/>
            <person name="Purcell J."/>
            <person name="Lester P.J."/>
            <person name="Dearden P.K."/>
        </authorList>
    </citation>
    <scope>NUCLEOTIDE SEQUENCE</scope>
    <source>
        <strain evidence="9">Marl-1</strain>
    </source>
</reference>
<keyword evidence="4" id="KW-0689">Ribosomal protein</keyword>
<evidence type="ECO:0000256" key="1">
    <source>
        <dbReference type="ARBA" id="ARBA00004173"/>
    </source>
</evidence>
<keyword evidence="8" id="KW-1133">Transmembrane helix</keyword>
<evidence type="ECO:0000256" key="2">
    <source>
        <dbReference type="ARBA" id="ARBA00010761"/>
    </source>
</evidence>
<sequence>MKQRMRRKMLVDVREKRNFVFCVSAKDVAKSRTTTTGVRSPRQTTRREGRDPVVLFQGSKPGSTGSRKNKRNDDSFINNTNVSFILTLIILYLIREQIVIYIQMSLLQQPSLRRYIHVCTALNKVQSGRYKPTPKRTFRLTYEMANPPHYIAHRKSWNSWNTSNIVDGNRPAETALEDIFIRQYREEQALITRYKVGNYTNTLNIPSNRTQCSHCTESYKEYLL</sequence>
<keyword evidence="10" id="KW-1185">Reference proteome</keyword>
<name>A0A834JVU3_VESVU</name>